<gene>
    <name evidence="3 4 5" type="primary">LOC113738579</name>
</gene>
<feature type="coiled-coil region" evidence="1">
    <location>
        <begin position="306"/>
        <end position="380"/>
    </location>
</feature>
<reference evidence="2" key="1">
    <citation type="journal article" date="2025" name="Foods">
        <title>Unveiling the Microbial Signatures of Arabica Coffee Cherries: Insights into Ripeness Specific Diversity, Functional Traits, and Implications for Quality and Safety.</title>
        <authorList>
            <consortium name="RefSeq"/>
            <person name="Tenea G.N."/>
            <person name="Cifuentes V."/>
            <person name="Reyes P."/>
            <person name="Cevallos-Vallejos M."/>
        </authorList>
    </citation>
    <scope>NUCLEOTIDE SEQUENCE [LARGE SCALE GENOMIC DNA]</scope>
</reference>
<evidence type="ECO:0000313" key="5">
    <source>
        <dbReference type="RefSeq" id="XP_071902344.1"/>
    </source>
</evidence>
<evidence type="ECO:0000256" key="1">
    <source>
        <dbReference type="SAM" id="Coils"/>
    </source>
</evidence>
<evidence type="ECO:0000313" key="3">
    <source>
        <dbReference type="RefSeq" id="XP_027121622.1"/>
    </source>
</evidence>
<protein>
    <submittedName>
        <fullName evidence="3 4">Filamin-A-interacting protein 1</fullName>
    </submittedName>
</protein>
<keyword evidence="1" id="KW-0175">Coiled coil</keyword>
<dbReference type="Proteomes" id="UP001652660">
    <property type="component" value="Chromosome 4c"/>
</dbReference>
<dbReference type="OrthoDB" id="2020741at2759"/>
<evidence type="ECO:0000313" key="4">
    <source>
        <dbReference type="RefSeq" id="XP_027121624.1"/>
    </source>
</evidence>
<feature type="coiled-coil region" evidence="1">
    <location>
        <begin position="189"/>
        <end position="227"/>
    </location>
</feature>
<dbReference type="AlphaFoldDB" id="A0A6P6X1P3"/>
<keyword evidence="2" id="KW-1185">Reference proteome</keyword>
<evidence type="ECO:0000313" key="2">
    <source>
        <dbReference type="Proteomes" id="UP001652660"/>
    </source>
</evidence>
<dbReference type="RefSeq" id="XP_027121624.1">
    <property type="nucleotide sequence ID" value="XM_027265823.1"/>
</dbReference>
<dbReference type="PANTHER" id="PTHR36390">
    <property type="entry name" value="MYOSIN HEAVY CHAIN-LIKE PROTEIN"/>
    <property type="match status" value="1"/>
</dbReference>
<dbReference type="RefSeq" id="XP_071902344.1">
    <property type="nucleotide sequence ID" value="XM_072046243.1"/>
</dbReference>
<organism evidence="2 5">
    <name type="scientific">Coffea arabica</name>
    <name type="common">Arabian coffee</name>
    <dbReference type="NCBI Taxonomy" id="13443"/>
    <lineage>
        <taxon>Eukaryota</taxon>
        <taxon>Viridiplantae</taxon>
        <taxon>Streptophyta</taxon>
        <taxon>Embryophyta</taxon>
        <taxon>Tracheophyta</taxon>
        <taxon>Spermatophyta</taxon>
        <taxon>Magnoliopsida</taxon>
        <taxon>eudicotyledons</taxon>
        <taxon>Gunneridae</taxon>
        <taxon>Pentapetalae</taxon>
        <taxon>asterids</taxon>
        <taxon>lamiids</taxon>
        <taxon>Gentianales</taxon>
        <taxon>Rubiaceae</taxon>
        <taxon>Ixoroideae</taxon>
        <taxon>Gardenieae complex</taxon>
        <taxon>Bertiereae - Coffeeae clade</taxon>
        <taxon>Coffeeae</taxon>
        <taxon>Coffea</taxon>
    </lineage>
</organism>
<reference evidence="5" key="2">
    <citation type="submission" date="2025-05" db="UniProtKB">
        <authorList>
            <consortium name="RefSeq"/>
        </authorList>
    </citation>
    <scope>IDENTIFICATION</scope>
    <source>
        <tissue evidence="3 4">Leaves</tissue>
    </source>
</reference>
<sequence length="400" mass="46676">MSSQSSSSSENSFDAEELFQFRTRCKELREEKDKLKDSQSQSFELIRRLELHVKTLSEAQTEDKKRIEQLERELNNSSQEIDYLQDQLNARNTEAVCLDEQVCSLQLKLANMEILEEEVIRLREELRNSNFEHSFLMQELENKEVELQKAILCIDKLEESISSAGLDYQCEIESMKLDLLALEQKFFQAKKLQEETALENARMNNLIQDLRHQLQDEKKTIQCLGKENKDLTLMFQKSKMDTKVFCQKVEEQFQGSPVDKDLPLSELGEDIRTCGEILGPLPSKLVVLGDSDAELREKMYKMSHQVHQYELLVERLKEELKEEKLKAKEEAEDLAQEMAELRYQITGLLEDECKRRACVEQISLRRIAELEAELEKERSKGLDDDEHNKSITVFRHMSAA</sequence>
<accession>A0A6P6X1P3</accession>
<name>A0A6P6X1P3_COFAR</name>
<dbReference type="RefSeq" id="XP_027121622.1">
    <property type="nucleotide sequence ID" value="XM_027265821.1"/>
</dbReference>
<feature type="coiled-coil region" evidence="1">
    <location>
        <begin position="18"/>
        <end position="160"/>
    </location>
</feature>
<dbReference type="GeneID" id="113738579"/>
<proteinExistence type="predicted"/>
<dbReference type="PANTHER" id="PTHR36390:SF1">
    <property type="entry name" value="MYOSIN HEAVY CHAIN-LIKE PROTEIN"/>
    <property type="match status" value="1"/>
</dbReference>